<gene>
    <name evidence="2" type="ORF">NKI27_10990</name>
</gene>
<dbReference type="InterPro" id="IPR009875">
    <property type="entry name" value="PilZ_domain"/>
</dbReference>
<dbReference type="Pfam" id="PF07238">
    <property type="entry name" value="PilZ"/>
    <property type="match status" value="1"/>
</dbReference>
<proteinExistence type="predicted"/>
<reference evidence="2" key="1">
    <citation type="submission" date="2022-06" db="EMBL/GenBank/DDBJ databases">
        <title>Alkalimarinus sp. nov., isolated from gut of a Alitta virens.</title>
        <authorList>
            <person name="Yang A.I."/>
            <person name="Shin N.-R."/>
        </authorList>
    </citation>
    <scope>NUCLEOTIDE SEQUENCE</scope>
    <source>
        <strain evidence="2">A2M4</strain>
    </source>
</reference>
<evidence type="ECO:0000259" key="1">
    <source>
        <dbReference type="Pfam" id="PF07238"/>
    </source>
</evidence>
<evidence type="ECO:0000313" key="2">
    <source>
        <dbReference type="EMBL" id="UZE94613.1"/>
    </source>
</evidence>
<dbReference type="Gene3D" id="2.40.10.220">
    <property type="entry name" value="predicted glycosyltransferase like domains"/>
    <property type="match status" value="1"/>
</dbReference>
<accession>A0ABY6MXR2</accession>
<evidence type="ECO:0000313" key="3">
    <source>
        <dbReference type="Proteomes" id="UP001163739"/>
    </source>
</evidence>
<keyword evidence="3" id="KW-1185">Reference proteome</keyword>
<dbReference type="EMBL" id="CP100390">
    <property type="protein sequence ID" value="UZE94613.1"/>
    <property type="molecule type" value="Genomic_DNA"/>
</dbReference>
<name>A0ABY6MXR2_9ALTE</name>
<organism evidence="2 3">
    <name type="scientific">Alkalimarinus alittae</name>
    <dbReference type="NCBI Taxonomy" id="2961619"/>
    <lineage>
        <taxon>Bacteria</taxon>
        <taxon>Pseudomonadati</taxon>
        <taxon>Pseudomonadota</taxon>
        <taxon>Gammaproteobacteria</taxon>
        <taxon>Alteromonadales</taxon>
        <taxon>Alteromonadaceae</taxon>
        <taxon>Alkalimarinus</taxon>
    </lineage>
</organism>
<dbReference type="SUPFAM" id="SSF141371">
    <property type="entry name" value="PilZ domain-like"/>
    <property type="match status" value="1"/>
</dbReference>
<protein>
    <recommendedName>
        <fullName evidence="1">PilZ domain-containing protein</fullName>
    </recommendedName>
</protein>
<sequence>MTDERRQKPRLPWLKFNSKVKVRRGLFSSEWVNIVPFDYSKYGMGIQTDEVFELNNTVQLTISLEMEVGAVEVEIIPGIVRYREKHHSRFNYGIEFDYKSKSISKGQVKTDLEHIEQVLKKHDQIKARLDGM</sequence>
<dbReference type="RefSeq" id="WP_265046106.1">
    <property type="nucleotide sequence ID" value="NZ_CP100390.1"/>
</dbReference>
<dbReference type="Proteomes" id="UP001163739">
    <property type="component" value="Chromosome"/>
</dbReference>
<feature type="domain" description="PilZ" evidence="1">
    <location>
        <begin position="4"/>
        <end position="98"/>
    </location>
</feature>